<evidence type="ECO:0000313" key="9">
    <source>
        <dbReference type="Proteomes" id="UP000008641"/>
    </source>
</evidence>
<organism evidence="8 9">
    <name type="scientific">Weeksella virosa (strain ATCC 43766 / DSM 16922 / JCM 21250 / CCUG 30538 / CDC 9751 / IAM 14551 / NBRC 16016 / NCTC 11634 / CL345/78)</name>
    <dbReference type="NCBI Taxonomy" id="865938"/>
    <lineage>
        <taxon>Bacteria</taxon>
        <taxon>Pseudomonadati</taxon>
        <taxon>Bacteroidota</taxon>
        <taxon>Flavobacteriia</taxon>
        <taxon>Flavobacteriales</taxon>
        <taxon>Weeksellaceae</taxon>
        <taxon>Weeksella</taxon>
    </lineage>
</organism>
<feature type="transmembrane region" description="Helical" evidence="6">
    <location>
        <begin position="71"/>
        <end position="91"/>
    </location>
</feature>
<proteinExistence type="predicted"/>
<dbReference type="RefSeq" id="WP_013597458.1">
    <property type="nucleotide sequence ID" value="NC_015144.1"/>
</dbReference>
<feature type="transmembrane region" description="Helical" evidence="6">
    <location>
        <begin position="264"/>
        <end position="286"/>
    </location>
</feature>
<dbReference type="GO" id="GO:0005886">
    <property type="term" value="C:plasma membrane"/>
    <property type="evidence" value="ECO:0007669"/>
    <property type="project" value="UniProtKB-SubCell"/>
</dbReference>
<dbReference type="Proteomes" id="UP000008641">
    <property type="component" value="Chromosome"/>
</dbReference>
<dbReference type="OrthoDB" id="3180815at2"/>
<feature type="transmembrane region" description="Helical" evidence="6">
    <location>
        <begin position="43"/>
        <end position="59"/>
    </location>
</feature>
<dbReference type="SUPFAM" id="SSF103481">
    <property type="entry name" value="Multidrug resistance efflux transporter EmrE"/>
    <property type="match status" value="2"/>
</dbReference>
<dbReference type="KEGG" id="wvi:Weevi_0346"/>
<evidence type="ECO:0000259" key="7">
    <source>
        <dbReference type="Pfam" id="PF00892"/>
    </source>
</evidence>
<keyword evidence="4 6" id="KW-1133">Transmembrane helix</keyword>
<keyword evidence="5 6" id="KW-0472">Membrane</keyword>
<name>F0NY75_WEEVC</name>
<dbReference type="HOGENOM" id="CLU_033863_6_0_10"/>
<keyword evidence="2" id="KW-1003">Cell membrane</keyword>
<feature type="transmembrane region" description="Helical" evidence="6">
    <location>
        <begin position="155"/>
        <end position="174"/>
    </location>
</feature>
<evidence type="ECO:0000256" key="4">
    <source>
        <dbReference type="ARBA" id="ARBA00022989"/>
    </source>
</evidence>
<sequence>METKNIAKGVLLVALGSSAYGMLATIVKLAYGEGYTTAEVTTSQFTLGLLGLIILNIINRKKLKPIQKGDTTKLLIFGSSMGFTSLFYYLSVQYINVSIGIVLLMQSVWISIVIESFLDKVLPSARKILATMMVLFGTLLATNVFNQSIDLDIRGVFWGFLAACSFSTTMFVSNRIATYLPNTQKSLFMLLGGAIVVGAFLFFSQIGPYYFDGLKSFYNLFSSNTEGISAFDASIFLRYGLFLSLFGTILPPLLLTAGFPNTGLGLGSIVSSIELPVSVLFAFFLLNEKVEWIQWLGIACILGAVFYMNANQLKSSHSKIS</sequence>
<keyword evidence="3 6" id="KW-0812">Transmembrane</keyword>
<dbReference type="STRING" id="865938.Weevi_0346"/>
<feature type="transmembrane region" description="Helical" evidence="6">
    <location>
        <begin position="12"/>
        <end position="31"/>
    </location>
</feature>
<reference evidence="8 9" key="1">
    <citation type="journal article" date="2011" name="Stand. Genomic Sci.">
        <title>Complete genome sequence of Weeksella virosa type strain (9751).</title>
        <authorList>
            <person name="Lang E."/>
            <person name="Teshima H."/>
            <person name="Lucas S."/>
            <person name="Lapidus A."/>
            <person name="Hammon N."/>
            <person name="Deshpande S."/>
            <person name="Nolan M."/>
            <person name="Cheng J.F."/>
            <person name="Pitluck S."/>
            <person name="Liolios K."/>
            <person name="Pagani I."/>
            <person name="Mikhailova N."/>
            <person name="Ivanova N."/>
            <person name="Mavromatis K."/>
            <person name="Pati A."/>
            <person name="Tapia R."/>
            <person name="Han C."/>
            <person name="Goodwin L."/>
            <person name="Chen A."/>
            <person name="Palaniappan K."/>
            <person name="Land M."/>
            <person name="Hauser L."/>
            <person name="Chang Y.J."/>
            <person name="Jeffries C.D."/>
            <person name="Brambilla E.M."/>
            <person name="Kopitz M."/>
            <person name="Rohde M."/>
            <person name="Goker M."/>
            <person name="Tindall B.J."/>
            <person name="Detter J.C."/>
            <person name="Woyke T."/>
            <person name="Bristow J."/>
            <person name="Eisen J.A."/>
            <person name="Markowitz V."/>
            <person name="Hugenholtz P."/>
            <person name="Klenk H.P."/>
            <person name="Kyrpides N.C."/>
        </authorList>
    </citation>
    <scope>NUCLEOTIDE SEQUENCE [LARGE SCALE GENOMIC DNA]</scope>
    <source>
        <strain evidence="9">ATCC 43766 / DSM 16922 / JCM 21250 / NBRC 16016 / NCTC 11634 / CL345/78</strain>
    </source>
</reference>
<evidence type="ECO:0000256" key="2">
    <source>
        <dbReference type="ARBA" id="ARBA00022475"/>
    </source>
</evidence>
<feature type="transmembrane region" description="Helical" evidence="6">
    <location>
        <begin position="186"/>
        <end position="211"/>
    </location>
</feature>
<reference evidence="9" key="2">
    <citation type="journal article" date="2011" name="Stand. Genomic Sci.">
        <title>Complete genome sequence of Weeksella virosa type strain (9751T).</title>
        <authorList>
            <person name="Lang E."/>
            <person name="Teshima H."/>
            <person name="Lucas S."/>
            <person name="Lapidus A."/>
            <person name="Hammon N."/>
            <person name="Deshpande S."/>
            <person name="Nolan M."/>
            <person name="Cheng J."/>
            <person name="Pitluck S."/>
            <person name="Liolios K."/>
            <person name="Pagani I."/>
            <person name="Mikhailova N."/>
            <person name="Ivanova N."/>
            <person name="Mavromatis K."/>
            <person name="Pati A."/>
            <person name="Tapia R."/>
            <person name="Han C."/>
            <person name="Goodwin L."/>
            <person name="Chen A."/>
            <person name="Palaniappan K."/>
            <person name="Land M."/>
            <person name="Hauser L."/>
            <person name="Chang Y."/>
            <person name="Jeffries C."/>
            <person name="Brambilla E."/>
            <person name="Kopitz M."/>
            <person name="Rohde M."/>
            <person name="Goker M."/>
            <person name="Tindall B."/>
            <person name="Detter J."/>
            <person name="Woyke T."/>
            <person name="Bristow J."/>
            <person name="Eisen J."/>
            <person name="Markowitz V."/>
            <person name="Hugenholtz P."/>
            <person name="Klenk H."/>
            <person name="Kyrpides N."/>
        </authorList>
    </citation>
    <scope>NUCLEOTIDE SEQUENCE [LARGE SCALE GENOMIC DNA]</scope>
    <source>
        <strain evidence="9">ATCC 43766 / DSM 16922 / JCM 21250 / NBRC 16016 / NCTC 11634 / CL345/78</strain>
    </source>
</reference>
<feature type="transmembrane region" description="Helical" evidence="6">
    <location>
        <begin position="97"/>
        <end position="118"/>
    </location>
</feature>
<feature type="domain" description="EamA" evidence="7">
    <location>
        <begin position="8"/>
        <end position="141"/>
    </location>
</feature>
<dbReference type="eggNOG" id="COG0697">
    <property type="taxonomic scope" value="Bacteria"/>
</dbReference>
<dbReference type="InterPro" id="IPR050638">
    <property type="entry name" value="AA-Vitamin_Transporters"/>
</dbReference>
<dbReference type="EMBL" id="CP002455">
    <property type="protein sequence ID" value="ADX67066.1"/>
    <property type="molecule type" value="Genomic_DNA"/>
</dbReference>
<dbReference type="InterPro" id="IPR037185">
    <property type="entry name" value="EmrE-like"/>
</dbReference>
<protein>
    <recommendedName>
        <fullName evidence="7">EamA domain-containing protein</fullName>
    </recommendedName>
</protein>
<dbReference type="InterPro" id="IPR000620">
    <property type="entry name" value="EamA_dom"/>
</dbReference>
<feature type="transmembrane region" description="Helical" evidence="6">
    <location>
        <begin position="236"/>
        <end position="257"/>
    </location>
</feature>
<dbReference type="PANTHER" id="PTHR32322">
    <property type="entry name" value="INNER MEMBRANE TRANSPORTER"/>
    <property type="match status" value="1"/>
</dbReference>
<feature type="domain" description="EamA" evidence="7">
    <location>
        <begin position="154"/>
        <end position="309"/>
    </location>
</feature>
<accession>F0NY75</accession>
<evidence type="ECO:0000256" key="1">
    <source>
        <dbReference type="ARBA" id="ARBA00004651"/>
    </source>
</evidence>
<feature type="transmembrane region" description="Helical" evidence="6">
    <location>
        <begin position="292"/>
        <end position="310"/>
    </location>
</feature>
<dbReference type="AlphaFoldDB" id="F0NY75"/>
<evidence type="ECO:0000256" key="5">
    <source>
        <dbReference type="ARBA" id="ARBA00023136"/>
    </source>
</evidence>
<evidence type="ECO:0000256" key="3">
    <source>
        <dbReference type="ARBA" id="ARBA00022692"/>
    </source>
</evidence>
<gene>
    <name evidence="8" type="ordered locus">Weevi_0346</name>
</gene>
<dbReference type="Pfam" id="PF00892">
    <property type="entry name" value="EamA"/>
    <property type="match status" value="2"/>
</dbReference>
<feature type="transmembrane region" description="Helical" evidence="6">
    <location>
        <begin position="130"/>
        <end position="149"/>
    </location>
</feature>
<evidence type="ECO:0000313" key="8">
    <source>
        <dbReference type="EMBL" id="ADX67066.1"/>
    </source>
</evidence>
<evidence type="ECO:0000256" key="6">
    <source>
        <dbReference type="SAM" id="Phobius"/>
    </source>
</evidence>
<keyword evidence="9" id="KW-1185">Reference proteome</keyword>
<dbReference type="PANTHER" id="PTHR32322:SF18">
    <property type="entry name" value="S-ADENOSYLMETHIONINE_S-ADENOSYLHOMOCYSTEINE TRANSPORTER"/>
    <property type="match status" value="1"/>
</dbReference>
<comment type="subcellular location">
    <subcellularLocation>
        <location evidence="1">Cell membrane</location>
        <topology evidence="1">Multi-pass membrane protein</topology>
    </subcellularLocation>
</comment>